<dbReference type="Proteomes" id="UP001055879">
    <property type="component" value="Linkage Group LG12"/>
</dbReference>
<name>A0ACB8YJI1_ARCLA</name>
<sequence>MPRHLISDAHEWINEIPTVPVYYPAKPQPRERAWQNQRERRPYELKREQKSRVEQKGKSSFDSDFHQWREATVRWIMTERLKSESGLEATRVPAACLPTSSRGLRPPKARVRWPSSCDGRVVRAALKYNSHQAAGRILCRRLKYATGYCKWQSGLAATIH</sequence>
<reference evidence="1 2" key="2">
    <citation type="journal article" date="2022" name="Mol. Ecol. Resour.">
        <title>The genomes of chicory, endive, great burdock and yacon provide insights into Asteraceae paleo-polyploidization history and plant inulin production.</title>
        <authorList>
            <person name="Fan W."/>
            <person name="Wang S."/>
            <person name="Wang H."/>
            <person name="Wang A."/>
            <person name="Jiang F."/>
            <person name="Liu H."/>
            <person name="Zhao H."/>
            <person name="Xu D."/>
            <person name="Zhang Y."/>
        </authorList>
    </citation>
    <scope>NUCLEOTIDE SEQUENCE [LARGE SCALE GENOMIC DNA]</scope>
    <source>
        <strain evidence="2">cv. Niubang</strain>
    </source>
</reference>
<evidence type="ECO:0000313" key="1">
    <source>
        <dbReference type="EMBL" id="KAI3685897.1"/>
    </source>
</evidence>
<dbReference type="EMBL" id="CM042058">
    <property type="protein sequence ID" value="KAI3685897.1"/>
    <property type="molecule type" value="Genomic_DNA"/>
</dbReference>
<evidence type="ECO:0000313" key="2">
    <source>
        <dbReference type="Proteomes" id="UP001055879"/>
    </source>
</evidence>
<comment type="caution">
    <text evidence="1">The sequence shown here is derived from an EMBL/GenBank/DDBJ whole genome shotgun (WGS) entry which is preliminary data.</text>
</comment>
<gene>
    <name evidence="1" type="ORF">L6452_35168</name>
</gene>
<keyword evidence="2" id="KW-1185">Reference proteome</keyword>
<organism evidence="1 2">
    <name type="scientific">Arctium lappa</name>
    <name type="common">Greater burdock</name>
    <name type="synonym">Lappa major</name>
    <dbReference type="NCBI Taxonomy" id="4217"/>
    <lineage>
        <taxon>Eukaryota</taxon>
        <taxon>Viridiplantae</taxon>
        <taxon>Streptophyta</taxon>
        <taxon>Embryophyta</taxon>
        <taxon>Tracheophyta</taxon>
        <taxon>Spermatophyta</taxon>
        <taxon>Magnoliopsida</taxon>
        <taxon>eudicotyledons</taxon>
        <taxon>Gunneridae</taxon>
        <taxon>Pentapetalae</taxon>
        <taxon>asterids</taxon>
        <taxon>campanulids</taxon>
        <taxon>Asterales</taxon>
        <taxon>Asteraceae</taxon>
        <taxon>Carduoideae</taxon>
        <taxon>Cardueae</taxon>
        <taxon>Arctiinae</taxon>
        <taxon>Arctium</taxon>
    </lineage>
</organism>
<reference evidence="2" key="1">
    <citation type="journal article" date="2022" name="Mol. Ecol. Resour.">
        <title>The genomes of chicory, endive, great burdock and yacon provide insights into Asteraceae palaeo-polyploidization history and plant inulin production.</title>
        <authorList>
            <person name="Fan W."/>
            <person name="Wang S."/>
            <person name="Wang H."/>
            <person name="Wang A."/>
            <person name="Jiang F."/>
            <person name="Liu H."/>
            <person name="Zhao H."/>
            <person name="Xu D."/>
            <person name="Zhang Y."/>
        </authorList>
    </citation>
    <scope>NUCLEOTIDE SEQUENCE [LARGE SCALE GENOMIC DNA]</scope>
    <source>
        <strain evidence="2">cv. Niubang</strain>
    </source>
</reference>
<protein>
    <submittedName>
        <fullName evidence="1">Uncharacterized protein</fullName>
    </submittedName>
</protein>
<accession>A0ACB8YJI1</accession>
<proteinExistence type="predicted"/>